<dbReference type="InterPro" id="IPR036388">
    <property type="entry name" value="WH-like_DNA-bd_sf"/>
</dbReference>
<dbReference type="EMBL" id="AKKV01000019">
    <property type="protein sequence ID" value="EIT87036.1"/>
    <property type="molecule type" value="Genomic_DNA"/>
</dbReference>
<dbReference type="InterPro" id="IPR036390">
    <property type="entry name" value="WH_DNA-bd_sf"/>
</dbReference>
<dbReference type="STRING" id="1196324.A374_02244"/>
<keyword evidence="4" id="KW-1185">Reference proteome</keyword>
<dbReference type="eggNOG" id="COG1378">
    <property type="taxonomic scope" value="Bacteria"/>
</dbReference>
<dbReference type="Pfam" id="PF11495">
    <property type="entry name" value="Regulator_TrmB"/>
    <property type="match status" value="1"/>
</dbReference>
<dbReference type="Gene3D" id="1.10.10.10">
    <property type="entry name" value="Winged helix-like DNA-binding domain superfamily/Winged helix DNA-binding domain"/>
    <property type="match status" value="1"/>
</dbReference>
<dbReference type="AlphaFoldDB" id="I8J5G8"/>
<reference evidence="3 4" key="1">
    <citation type="journal article" date="2012" name="J. Bacteriol.">
        <title>Genome of Bacillus macauensis ZFHKF-1, a Long-Chain-Forming Bacterium.</title>
        <authorList>
            <person name="Cai L."/>
            <person name="Zhang T."/>
        </authorList>
    </citation>
    <scope>NUCLEOTIDE SEQUENCE [LARGE SCALE GENOMIC DNA]</scope>
    <source>
        <strain evidence="3 4">ZFHKF-1</strain>
    </source>
</reference>
<evidence type="ECO:0000313" key="3">
    <source>
        <dbReference type="EMBL" id="EIT87036.1"/>
    </source>
</evidence>
<dbReference type="OrthoDB" id="1493540at2"/>
<dbReference type="CDD" id="cd09124">
    <property type="entry name" value="PLDc_like_TrmB_middle"/>
    <property type="match status" value="1"/>
</dbReference>
<dbReference type="InterPro" id="IPR002831">
    <property type="entry name" value="Tscrpt_reg_TrmB_N"/>
</dbReference>
<evidence type="ECO:0000313" key="4">
    <source>
        <dbReference type="Proteomes" id="UP000004080"/>
    </source>
</evidence>
<dbReference type="InterPro" id="IPR051797">
    <property type="entry name" value="TrmB-like"/>
</dbReference>
<dbReference type="PANTHER" id="PTHR34293:SF1">
    <property type="entry name" value="HTH-TYPE TRANSCRIPTIONAL REGULATOR TRMBL2"/>
    <property type="match status" value="1"/>
</dbReference>
<protein>
    <submittedName>
        <fullName evidence="3">Transcriptional regulator TrmB</fullName>
    </submittedName>
</protein>
<comment type="caution">
    <text evidence="3">The sequence shown here is derived from an EMBL/GenBank/DDBJ whole genome shotgun (WGS) entry which is preliminary data.</text>
</comment>
<dbReference type="Proteomes" id="UP000004080">
    <property type="component" value="Unassembled WGS sequence"/>
</dbReference>
<dbReference type="RefSeq" id="WP_007200548.1">
    <property type="nucleotide sequence ID" value="NZ_AKKV01000019.1"/>
</dbReference>
<evidence type="ECO:0000259" key="1">
    <source>
        <dbReference type="Pfam" id="PF01978"/>
    </source>
</evidence>
<dbReference type="PATRIC" id="fig|1196324.3.peg.449"/>
<dbReference type="Pfam" id="PF01978">
    <property type="entry name" value="TrmB"/>
    <property type="match status" value="1"/>
</dbReference>
<evidence type="ECO:0000259" key="2">
    <source>
        <dbReference type="Pfam" id="PF11495"/>
    </source>
</evidence>
<dbReference type="SUPFAM" id="SSF46785">
    <property type="entry name" value="Winged helix' DNA-binding domain"/>
    <property type="match status" value="1"/>
</dbReference>
<feature type="domain" description="Transcription regulator TrmB N-terminal" evidence="1">
    <location>
        <begin position="7"/>
        <end position="76"/>
    </location>
</feature>
<dbReference type="PANTHER" id="PTHR34293">
    <property type="entry name" value="HTH-TYPE TRANSCRIPTIONAL REGULATOR TRMBL2"/>
    <property type="match status" value="1"/>
</dbReference>
<proteinExistence type="predicted"/>
<feature type="domain" description="Transcription regulator TrmB C-terminal" evidence="2">
    <location>
        <begin position="110"/>
        <end position="226"/>
    </location>
</feature>
<sequence>MELLETLQTFGLTQYEAKAYKALVESGTTSAYQISKLSGIPRGRIYDILQGLDEKGIVMVEETEDGTKQYSPLPVEVFLERQKKQWEKSYEHASSQLKLLEQQQPEADDYISTIKGRTGILSYCRTLINNAEKQIVLSMWNPIYTELLPDLLNRKQNGCHIQGIVFDVDNPIDSVYSHRKNEYMSELSNNRWFILSVDNRELLYGHDQDHNPKAFYTNDSVHLFLLEDYIWHDVLVNRLIETGNQQQLDHWILPEMERFFHKKMLPEVFWEKRNMSGRKE</sequence>
<gene>
    <name evidence="3" type="ORF">A374_02244</name>
</gene>
<organism evidence="3 4">
    <name type="scientific">Fictibacillus macauensis ZFHKF-1</name>
    <dbReference type="NCBI Taxonomy" id="1196324"/>
    <lineage>
        <taxon>Bacteria</taxon>
        <taxon>Bacillati</taxon>
        <taxon>Bacillota</taxon>
        <taxon>Bacilli</taxon>
        <taxon>Bacillales</taxon>
        <taxon>Fictibacillaceae</taxon>
        <taxon>Fictibacillus</taxon>
    </lineage>
</organism>
<dbReference type="InterPro" id="IPR021586">
    <property type="entry name" value="Tscrpt_reg_TrmB_C"/>
</dbReference>
<name>I8J5G8_9BACL</name>
<accession>I8J5G8</accession>